<dbReference type="Gene3D" id="3.20.20.140">
    <property type="entry name" value="Metal-dependent hydrolases"/>
    <property type="match status" value="1"/>
</dbReference>
<dbReference type="GO" id="GO:0070573">
    <property type="term" value="F:metallodipeptidase activity"/>
    <property type="evidence" value="ECO:0007669"/>
    <property type="project" value="InterPro"/>
</dbReference>
<dbReference type="PANTHER" id="PTHR10443">
    <property type="entry name" value="MICROSOMAL DIPEPTIDASE"/>
    <property type="match status" value="1"/>
</dbReference>
<protein>
    <submittedName>
        <fullName evidence="1">Membrane dipeptidase</fullName>
        <ecNumber evidence="1">3.4.13.-</ecNumber>
    </submittedName>
</protein>
<dbReference type="EMBL" id="CP133772">
    <property type="protein sequence ID" value="WYX99974.1"/>
    <property type="molecule type" value="Genomic_DNA"/>
</dbReference>
<reference evidence="1 2" key="1">
    <citation type="submission" date="2023-09" db="EMBL/GenBank/DDBJ databases">
        <authorList>
            <person name="Golyshina O.V."/>
            <person name="Lunev E.A."/>
            <person name="Bargiela R."/>
            <person name="Gaines M.C."/>
            <person name="Daum B."/>
            <person name="Bale N.J."/>
            <person name="Koenen M."/>
            <person name="Sinninghe Damst J.S."/>
            <person name="Yakimov M."/>
            <person name="Golyshin P.N."/>
        </authorList>
    </citation>
    <scope>NUCLEOTIDE SEQUENCE [LARGE SCALE GENOMIC DNA]</scope>
    <source>
        <strain evidence="1 2">M1</strain>
    </source>
</reference>
<dbReference type="InterPro" id="IPR008257">
    <property type="entry name" value="Pept_M19"/>
</dbReference>
<gene>
    <name evidence="1" type="ORF">OXIME_000521</name>
</gene>
<dbReference type="RefSeq" id="WP_393971931.1">
    <property type="nucleotide sequence ID" value="NZ_CP133772.1"/>
</dbReference>
<dbReference type="PROSITE" id="PS51365">
    <property type="entry name" value="RENAL_DIPEPTIDASE_2"/>
    <property type="match status" value="1"/>
</dbReference>
<keyword evidence="2" id="KW-1185">Reference proteome</keyword>
<dbReference type="GO" id="GO:0006508">
    <property type="term" value="P:proteolysis"/>
    <property type="evidence" value="ECO:0007669"/>
    <property type="project" value="InterPro"/>
</dbReference>
<keyword evidence="1" id="KW-0645">Protease</keyword>
<dbReference type="InterPro" id="IPR032466">
    <property type="entry name" value="Metal_Hydrolase"/>
</dbReference>
<proteinExistence type="predicted"/>
<dbReference type="AlphaFoldDB" id="A0AAX4NFL2"/>
<evidence type="ECO:0000313" key="1">
    <source>
        <dbReference type="EMBL" id="WYX99974.1"/>
    </source>
</evidence>
<dbReference type="SUPFAM" id="SSF51556">
    <property type="entry name" value="Metallo-dependent hydrolases"/>
    <property type="match status" value="1"/>
</dbReference>
<dbReference type="KEGG" id="omr:OXIME_000521"/>
<accession>A0AAX4NFL2</accession>
<keyword evidence="1" id="KW-0224">Dipeptidase</keyword>
<name>A0AAX4NFL2_9ARCH</name>
<dbReference type="Proteomes" id="UP001451606">
    <property type="component" value="Chromosome"/>
</dbReference>
<dbReference type="GeneID" id="95967248"/>
<sequence>MNIADLHQDLAFSSMRSDVINGLGQSSINELKKFDSSTVFSVVFPHINTWNETAETLTKKYHTPSQSTSPLMQLLIEQVKFYYYVSRSENVPFISKSSDLSLKGLKLLMALEGTDVLTDPFDVFLLKRLGFRSIGLTWNYDTKFAASCMSVKDYGLTGAGVEMVKLCNNNGMVVDLGHSSRNTILDACEISTSPVVFSHGNVKGVFDHIRNIDDKCIEAISDTGGIIGITAIPQTLGAEPAIEDMVKHMDYVGERFGWEHVALGTDFLGISTTPKGFESVDKIADLADLLGNRSDQVLWKNAQRVLEQILDK</sequence>
<keyword evidence="1" id="KW-0378">Hydrolase</keyword>
<dbReference type="Pfam" id="PF01244">
    <property type="entry name" value="Peptidase_M19"/>
    <property type="match status" value="1"/>
</dbReference>
<dbReference type="EC" id="3.4.13.-" evidence="1"/>
<evidence type="ECO:0000313" key="2">
    <source>
        <dbReference type="Proteomes" id="UP001451606"/>
    </source>
</evidence>
<dbReference type="PANTHER" id="PTHR10443:SF12">
    <property type="entry name" value="DIPEPTIDASE"/>
    <property type="match status" value="1"/>
</dbReference>
<organism evidence="1 2">
    <name type="scientific">Oxyplasma meridianum</name>
    <dbReference type="NCBI Taxonomy" id="3073602"/>
    <lineage>
        <taxon>Archaea</taxon>
        <taxon>Methanobacteriati</taxon>
        <taxon>Thermoplasmatota</taxon>
        <taxon>Thermoplasmata</taxon>
        <taxon>Thermoplasmatales</taxon>
        <taxon>Thermoplasmataceae</taxon>
        <taxon>Oxyplasma</taxon>
    </lineage>
</organism>